<dbReference type="SUPFAM" id="SSF46689">
    <property type="entry name" value="Homeodomain-like"/>
    <property type="match status" value="1"/>
</dbReference>
<evidence type="ECO:0000256" key="1">
    <source>
        <dbReference type="ARBA" id="ARBA00023172"/>
    </source>
</evidence>
<dbReference type="InterPro" id="IPR012337">
    <property type="entry name" value="RNaseH-like_sf"/>
</dbReference>
<dbReference type="InterPro" id="IPR025246">
    <property type="entry name" value="IS30-like_HTH"/>
</dbReference>
<dbReference type="GO" id="GO:0005829">
    <property type="term" value="C:cytosol"/>
    <property type="evidence" value="ECO:0007669"/>
    <property type="project" value="TreeGrafter"/>
</dbReference>
<organism evidence="3 4">
    <name type="scientific">Marilutibacter spongiae</name>
    <dbReference type="NCBI Taxonomy" id="2025720"/>
    <lineage>
        <taxon>Bacteria</taxon>
        <taxon>Pseudomonadati</taxon>
        <taxon>Pseudomonadota</taxon>
        <taxon>Gammaproteobacteria</taxon>
        <taxon>Lysobacterales</taxon>
        <taxon>Lysobacteraceae</taxon>
        <taxon>Marilutibacter</taxon>
    </lineage>
</organism>
<dbReference type="Gene3D" id="1.10.10.60">
    <property type="entry name" value="Homeodomain-like"/>
    <property type="match status" value="1"/>
</dbReference>
<dbReference type="RefSeq" id="WP_182686667.1">
    <property type="nucleotide sequence ID" value="NZ_JACHTF010000007.1"/>
</dbReference>
<dbReference type="Pfam" id="PF13936">
    <property type="entry name" value="HTH_38"/>
    <property type="match status" value="1"/>
</dbReference>
<dbReference type="GO" id="GO:0006310">
    <property type="term" value="P:DNA recombination"/>
    <property type="evidence" value="ECO:0007669"/>
    <property type="project" value="UniProtKB-KW"/>
</dbReference>
<dbReference type="SUPFAM" id="SSF53098">
    <property type="entry name" value="Ribonuclease H-like"/>
    <property type="match status" value="1"/>
</dbReference>
<dbReference type="PANTHER" id="PTHR10948:SF23">
    <property type="entry name" value="TRANSPOSASE INSI FOR INSERTION SEQUENCE ELEMENT IS30A-RELATED"/>
    <property type="match status" value="1"/>
</dbReference>
<dbReference type="GO" id="GO:0003676">
    <property type="term" value="F:nucleic acid binding"/>
    <property type="evidence" value="ECO:0007669"/>
    <property type="project" value="InterPro"/>
</dbReference>
<dbReference type="Proteomes" id="UP000523196">
    <property type="component" value="Unassembled WGS sequence"/>
</dbReference>
<dbReference type="InterPro" id="IPR051917">
    <property type="entry name" value="Transposase-Integrase"/>
</dbReference>
<proteinExistence type="predicted"/>
<dbReference type="GO" id="GO:0004803">
    <property type="term" value="F:transposase activity"/>
    <property type="evidence" value="ECO:0007669"/>
    <property type="project" value="TreeGrafter"/>
</dbReference>
<name>A0A7W3TLK5_9GAMM</name>
<dbReference type="InterPro" id="IPR053392">
    <property type="entry name" value="Transposase_IS30-like"/>
</dbReference>
<dbReference type="PROSITE" id="PS50994">
    <property type="entry name" value="INTEGRASE"/>
    <property type="match status" value="1"/>
</dbReference>
<dbReference type="AlphaFoldDB" id="A0A7W3TLK5"/>
<dbReference type="NCBIfam" id="NF033563">
    <property type="entry name" value="transpos_IS30"/>
    <property type="match status" value="1"/>
</dbReference>
<protein>
    <submittedName>
        <fullName evidence="3">IS30 family transposase</fullName>
    </submittedName>
</protein>
<keyword evidence="1" id="KW-0233">DNA recombination</keyword>
<dbReference type="InterPro" id="IPR036397">
    <property type="entry name" value="RNaseH_sf"/>
</dbReference>
<accession>A0A7W3TLK5</accession>
<evidence type="ECO:0000313" key="3">
    <source>
        <dbReference type="EMBL" id="MBB1060588.1"/>
    </source>
</evidence>
<dbReference type="GO" id="GO:0032196">
    <property type="term" value="P:transposition"/>
    <property type="evidence" value="ECO:0007669"/>
    <property type="project" value="TreeGrafter"/>
</dbReference>
<keyword evidence="4" id="KW-1185">Reference proteome</keyword>
<dbReference type="InterPro" id="IPR001584">
    <property type="entry name" value="Integrase_cat-core"/>
</dbReference>
<feature type="domain" description="Integrase catalytic" evidence="2">
    <location>
        <begin position="147"/>
        <end position="308"/>
    </location>
</feature>
<evidence type="ECO:0000259" key="2">
    <source>
        <dbReference type="PROSITE" id="PS50994"/>
    </source>
</evidence>
<sequence length="314" mass="35960">MSYGHLTLEQRYQIAALYRAGHSHKAIAEAIGRHPSTVGRELRRNRAGATYVGSVAHGHAKRRRHVASSRPQLPAATLALIDEGLAERWSPEQIRGRSALLGHGRISRTTIYRHIHRRGLRHQLRLPKRRRGYGRGRPQRFTDRKSIHERPLEVAALSRLGDWELDTIRPARGGGVIVTMNERLSGFIRLGWRPNGKADEVAHVIGSRLWPLRRHVHTLTSDRGSEFAEDTGIERELKAAMYFADPHAPWQRARNENHNGLVRQYFPRTADFSAITAEQLQHAEDQLNDRPRKRLQFLTPAEVFFNYERIALQG</sequence>
<gene>
    <name evidence="3" type="ORF">H4F98_08380</name>
</gene>
<dbReference type="InterPro" id="IPR009057">
    <property type="entry name" value="Homeodomain-like_sf"/>
</dbReference>
<comment type="caution">
    <text evidence="3">The sequence shown here is derived from an EMBL/GenBank/DDBJ whole genome shotgun (WGS) entry which is preliminary data.</text>
</comment>
<dbReference type="GO" id="GO:0015074">
    <property type="term" value="P:DNA integration"/>
    <property type="evidence" value="ECO:0007669"/>
    <property type="project" value="InterPro"/>
</dbReference>
<dbReference type="PANTHER" id="PTHR10948">
    <property type="entry name" value="TRANSPOSASE"/>
    <property type="match status" value="1"/>
</dbReference>
<dbReference type="Gene3D" id="3.30.420.10">
    <property type="entry name" value="Ribonuclease H-like superfamily/Ribonuclease H"/>
    <property type="match status" value="1"/>
</dbReference>
<dbReference type="EMBL" id="JACHTF010000007">
    <property type="protein sequence ID" value="MBB1060588.1"/>
    <property type="molecule type" value="Genomic_DNA"/>
</dbReference>
<reference evidence="3 4" key="1">
    <citation type="submission" date="2020-08" db="EMBL/GenBank/DDBJ databases">
        <authorList>
            <person name="Xu S."/>
            <person name="Li A."/>
        </authorList>
    </citation>
    <scope>NUCLEOTIDE SEQUENCE [LARGE SCALE GENOMIC DNA]</scope>
    <source>
        <strain evidence="3 4">119BY6-57</strain>
    </source>
</reference>
<evidence type="ECO:0000313" key="4">
    <source>
        <dbReference type="Proteomes" id="UP000523196"/>
    </source>
</evidence>